<keyword evidence="2" id="KW-1185">Reference proteome</keyword>
<proteinExistence type="predicted"/>
<name>A0A7T8QWE2_CALRO</name>
<evidence type="ECO:0000313" key="2">
    <source>
        <dbReference type="Proteomes" id="UP000595437"/>
    </source>
</evidence>
<reference evidence="2" key="1">
    <citation type="submission" date="2021-01" db="EMBL/GenBank/DDBJ databases">
        <title>Caligus Genome Assembly.</title>
        <authorList>
            <person name="Gallardo-Escarate C."/>
        </authorList>
    </citation>
    <scope>NUCLEOTIDE SEQUENCE [LARGE SCALE GENOMIC DNA]</scope>
</reference>
<dbReference type="Proteomes" id="UP000595437">
    <property type="component" value="Chromosome 2"/>
</dbReference>
<dbReference type="EMBL" id="CP045891">
    <property type="protein sequence ID" value="QQP57513.1"/>
    <property type="molecule type" value="Genomic_DNA"/>
</dbReference>
<gene>
    <name evidence="1" type="ORF">FKW44_002528</name>
</gene>
<evidence type="ECO:0000313" key="1">
    <source>
        <dbReference type="EMBL" id="QQP57513.1"/>
    </source>
</evidence>
<protein>
    <recommendedName>
        <fullName evidence="3">DUF659 domain-containing protein</fullName>
    </recommendedName>
</protein>
<organism evidence="1 2">
    <name type="scientific">Caligus rogercresseyi</name>
    <name type="common">Sea louse</name>
    <dbReference type="NCBI Taxonomy" id="217165"/>
    <lineage>
        <taxon>Eukaryota</taxon>
        <taxon>Metazoa</taxon>
        <taxon>Ecdysozoa</taxon>
        <taxon>Arthropoda</taxon>
        <taxon>Crustacea</taxon>
        <taxon>Multicrustacea</taxon>
        <taxon>Hexanauplia</taxon>
        <taxon>Copepoda</taxon>
        <taxon>Siphonostomatoida</taxon>
        <taxon>Caligidae</taxon>
        <taxon>Caligus</taxon>
    </lineage>
</organism>
<dbReference type="AlphaFoldDB" id="A0A7T8QWE2"/>
<evidence type="ECO:0008006" key="3">
    <source>
        <dbReference type="Google" id="ProtNLM"/>
    </source>
</evidence>
<accession>A0A7T8QWE2</accession>
<dbReference type="OrthoDB" id="6359227at2759"/>
<sequence length="256" mass="28433">MIDINTANNTNLQQAVTGGLFKFLGEDLDHSKIRLLFTGAAPYYPKDGQGLHNMFPNLIHVPCLCHGLNRVAEQKEFPLVNQLVSEVENVFLRSPRRKKDLAATGLAPPCREPGWRLPFTTAPTSTAIDIIKAKELLNMEELPAQLATIKANFSGLVAAIIALEERLPLRESQGIIEKPFASKLNQVLQKNPGFGIMENIVGILNGSSTELHGLAPNDPYLIRAFSKLKKTLADQRTSLMDDHVRDILIRQWNHSL</sequence>